<evidence type="ECO:0000313" key="2">
    <source>
        <dbReference type="EMBL" id="MBS1259577.1"/>
    </source>
</evidence>
<organism evidence="2 3">
    <name type="scientific">Candidatus Scalindua arabica</name>
    <dbReference type="NCBI Taxonomy" id="1127984"/>
    <lineage>
        <taxon>Bacteria</taxon>
        <taxon>Pseudomonadati</taxon>
        <taxon>Planctomycetota</taxon>
        <taxon>Candidatus Brocadiia</taxon>
        <taxon>Candidatus Brocadiales</taxon>
        <taxon>Candidatus Scalinduaceae</taxon>
        <taxon>Candidatus Scalindua</taxon>
    </lineage>
</organism>
<dbReference type="InterPro" id="IPR013229">
    <property type="entry name" value="PEGA"/>
</dbReference>
<evidence type="ECO:0000313" key="3">
    <source>
        <dbReference type="Proteomes" id="UP000722750"/>
    </source>
</evidence>
<dbReference type="Proteomes" id="UP000722750">
    <property type="component" value="Unassembled WGS sequence"/>
</dbReference>
<sequence length="148" mass="17140">MIKNIKYFSFLAIVAIIFVSAGCVTRTITVKTNPSNALVYIDNELEGESPVTIPFTYYGTRKIMIEKRDGEGRLTHERMTTYEKIKAPLYNKFPLDFFSEILLPIELEDDHVLSYDLVKLNPPPIKERQEKLLKNAEELRQRVNAPDF</sequence>
<reference evidence="2" key="1">
    <citation type="journal article" date="2021" name="ISME J.">
        <title>Fine-scale metabolic discontinuity in a stratified prokaryote microbiome of a Red Sea deep halocline.</title>
        <authorList>
            <person name="Michoud G."/>
            <person name="Ngugi D.K."/>
            <person name="Barozzi A."/>
            <person name="Merlino G."/>
            <person name="Calleja M.L."/>
            <person name="Delgado-Huertas A."/>
            <person name="Moran X.A.G."/>
            <person name="Daffonchio D."/>
        </authorList>
    </citation>
    <scope>NUCLEOTIDE SEQUENCE</scope>
    <source>
        <strain evidence="2">SuakinDeep_MAG55_1</strain>
    </source>
</reference>
<feature type="domain" description="PEGA" evidence="1">
    <location>
        <begin position="27"/>
        <end position="67"/>
    </location>
</feature>
<dbReference type="PROSITE" id="PS51257">
    <property type="entry name" value="PROKAR_LIPOPROTEIN"/>
    <property type="match status" value="1"/>
</dbReference>
<gene>
    <name evidence="2" type="ORF">MAG551_02650</name>
</gene>
<evidence type="ECO:0000259" key="1">
    <source>
        <dbReference type="Pfam" id="PF08308"/>
    </source>
</evidence>
<dbReference type="Pfam" id="PF08308">
    <property type="entry name" value="PEGA"/>
    <property type="match status" value="1"/>
</dbReference>
<protein>
    <recommendedName>
        <fullName evidence="1">PEGA domain-containing protein</fullName>
    </recommendedName>
</protein>
<dbReference type="EMBL" id="JAANXD010000100">
    <property type="protein sequence ID" value="MBS1259577.1"/>
    <property type="molecule type" value="Genomic_DNA"/>
</dbReference>
<name>A0A942A7E8_9BACT</name>
<dbReference type="AlphaFoldDB" id="A0A942A7E8"/>
<comment type="caution">
    <text evidence="2">The sequence shown here is derived from an EMBL/GenBank/DDBJ whole genome shotgun (WGS) entry which is preliminary data.</text>
</comment>
<proteinExistence type="predicted"/>
<accession>A0A942A7E8</accession>